<dbReference type="GO" id="GO:0004637">
    <property type="term" value="F:phosphoribosylamine-glycine ligase activity"/>
    <property type="evidence" value="ECO:0007669"/>
    <property type="project" value="UniProtKB-EC"/>
</dbReference>
<dbReference type="Gene3D" id="3.30.1490.20">
    <property type="entry name" value="ATP-grasp fold, A domain"/>
    <property type="match status" value="1"/>
</dbReference>
<dbReference type="Proteomes" id="UP001375812">
    <property type="component" value="Unassembled WGS sequence"/>
</dbReference>
<dbReference type="SUPFAM" id="SSF56059">
    <property type="entry name" value="Glutathione synthetase ATP-binding domain-like"/>
    <property type="match status" value="1"/>
</dbReference>
<comment type="pathway">
    <text evidence="3 12">Purine metabolism; IMP biosynthesis via de novo pathway; N(1)-(5-phospho-D-ribosyl)glycinamide from 5-phospho-alpha-D-ribose 1-diphosphate: step 2/2.</text>
</comment>
<comment type="cofactor">
    <cofactor evidence="2">
        <name>Mg(2+)</name>
        <dbReference type="ChEBI" id="CHEBI:18420"/>
    </cofactor>
</comment>
<evidence type="ECO:0000256" key="4">
    <source>
        <dbReference type="ARBA" id="ARBA00013255"/>
    </source>
</evidence>
<evidence type="ECO:0000256" key="3">
    <source>
        <dbReference type="ARBA" id="ARBA00005174"/>
    </source>
</evidence>
<evidence type="ECO:0000313" key="16">
    <source>
        <dbReference type="Proteomes" id="UP001375812"/>
    </source>
</evidence>
<dbReference type="Pfam" id="PF02843">
    <property type="entry name" value="GARS_C"/>
    <property type="match status" value="1"/>
</dbReference>
<evidence type="ECO:0000256" key="13">
    <source>
        <dbReference type="PROSITE-ProRule" id="PRU00409"/>
    </source>
</evidence>
<gene>
    <name evidence="12 15" type="primary">purD</name>
    <name evidence="15" type="ORF">WH297_02335</name>
</gene>
<dbReference type="InterPro" id="IPR013815">
    <property type="entry name" value="ATP_grasp_subdomain_1"/>
</dbReference>
<dbReference type="HAMAP" id="MF_00138">
    <property type="entry name" value="GARS"/>
    <property type="match status" value="1"/>
</dbReference>
<comment type="catalytic activity">
    <reaction evidence="12">
        <text>5-phospho-beta-D-ribosylamine + glycine + ATP = N(1)-(5-phospho-beta-D-ribosyl)glycinamide + ADP + phosphate + H(+)</text>
        <dbReference type="Rhea" id="RHEA:17453"/>
        <dbReference type="ChEBI" id="CHEBI:15378"/>
        <dbReference type="ChEBI" id="CHEBI:30616"/>
        <dbReference type="ChEBI" id="CHEBI:43474"/>
        <dbReference type="ChEBI" id="CHEBI:57305"/>
        <dbReference type="ChEBI" id="CHEBI:58681"/>
        <dbReference type="ChEBI" id="CHEBI:143788"/>
        <dbReference type="ChEBI" id="CHEBI:456216"/>
        <dbReference type="EC" id="6.3.4.13"/>
    </reaction>
</comment>
<comment type="cofactor">
    <cofactor evidence="1">
        <name>Mn(2+)</name>
        <dbReference type="ChEBI" id="CHEBI:29035"/>
    </cofactor>
</comment>
<comment type="caution">
    <text evidence="15">The sequence shown here is derived from an EMBL/GenBank/DDBJ whole genome shotgun (WGS) entry which is preliminary data.</text>
</comment>
<dbReference type="InterPro" id="IPR020559">
    <property type="entry name" value="PRibGlycinamide_synth_CS"/>
</dbReference>
<evidence type="ECO:0000256" key="8">
    <source>
        <dbReference type="ARBA" id="ARBA00022840"/>
    </source>
</evidence>
<keyword evidence="6 13" id="KW-0547">Nucleotide-binding</keyword>
<dbReference type="SUPFAM" id="SSF51246">
    <property type="entry name" value="Rudiment single hybrid motif"/>
    <property type="match status" value="1"/>
</dbReference>
<dbReference type="InterPro" id="IPR016185">
    <property type="entry name" value="PreATP-grasp_dom_sf"/>
</dbReference>
<evidence type="ECO:0000256" key="1">
    <source>
        <dbReference type="ARBA" id="ARBA00001936"/>
    </source>
</evidence>
<evidence type="ECO:0000256" key="6">
    <source>
        <dbReference type="ARBA" id="ARBA00022741"/>
    </source>
</evidence>
<evidence type="ECO:0000256" key="12">
    <source>
        <dbReference type="HAMAP-Rule" id="MF_00138"/>
    </source>
</evidence>
<evidence type="ECO:0000256" key="11">
    <source>
        <dbReference type="ARBA" id="ARBA00042864"/>
    </source>
</evidence>
<reference evidence="15 16" key="1">
    <citation type="submission" date="2023-12" db="EMBL/GenBank/DDBJ databases">
        <title>Gut-associated functions are favored during microbiome assembly across C. elegans life.</title>
        <authorList>
            <person name="Zimmermann J."/>
        </authorList>
    </citation>
    <scope>NUCLEOTIDE SEQUENCE [LARGE SCALE GENOMIC DNA]</scope>
    <source>
        <strain evidence="15 16">MYb71</strain>
    </source>
</reference>
<comment type="similarity">
    <text evidence="9 12">Belongs to the GARS family.</text>
</comment>
<dbReference type="InterPro" id="IPR020560">
    <property type="entry name" value="PRibGlycinamide_synth_C-dom"/>
</dbReference>
<dbReference type="EC" id="6.3.4.13" evidence="4 12"/>
<keyword evidence="7 12" id="KW-0658">Purine biosynthesis</keyword>
<dbReference type="NCBIfam" id="TIGR00877">
    <property type="entry name" value="purD"/>
    <property type="match status" value="1"/>
</dbReference>
<evidence type="ECO:0000256" key="5">
    <source>
        <dbReference type="ARBA" id="ARBA00022598"/>
    </source>
</evidence>
<dbReference type="SMART" id="SM01210">
    <property type="entry name" value="GARS_C"/>
    <property type="match status" value="1"/>
</dbReference>
<dbReference type="InterPro" id="IPR020562">
    <property type="entry name" value="PRibGlycinamide_synth_N"/>
</dbReference>
<keyword evidence="5 12" id="KW-0436">Ligase</keyword>
<protein>
    <recommendedName>
        <fullName evidence="4 12">Phosphoribosylamine--glycine ligase</fullName>
        <ecNumber evidence="4 12">6.3.4.13</ecNumber>
    </recommendedName>
    <alternativeName>
        <fullName evidence="12">GARS</fullName>
    </alternativeName>
    <alternativeName>
        <fullName evidence="10 12">Glycinamide ribonucleotide synthetase</fullName>
    </alternativeName>
    <alternativeName>
        <fullName evidence="11 12">Phosphoribosylglycinamide synthetase</fullName>
    </alternativeName>
</protein>
<keyword evidence="8 13" id="KW-0067">ATP-binding</keyword>
<name>A0ABU8P8L1_9HYPH</name>
<feature type="domain" description="ATP-grasp" evidence="14">
    <location>
        <begin position="107"/>
        <end position="312"/>
    </location>
</feature>
<dbReference type="Gene3D" id="3.30.470.20">
    <property type="entry name" value="ATP-grasp fold, B domain"/>
    <property type="match status" value="1"/>
</dbReference>
<dbReference type="Gene3D" id="3.40.50.20">
    <property type="match status" value="1"/>
</dbReference>
<dbReference type="InterPro" id="IPR011761">
    <property type="entry name" value="ATP-grasp"/>
</dbReference>
<sequence length="426" mass="45002">MRVLLIGSGGREHALAWKLSASPSLTKLYCAPGNPGIATVAELVDIGVDDHQALIAFAKDKKIDLVVVGPEAPLVAGLSDEMRAEGIRVFGPSKAAAQLEGSKGFTKDLCARFDIPTGAYGRFNNAPKAKAYIRQQGAPIVVKADGLAAGKGVVVAMTLDEALDAVDACFEGAFGSAGAEVVVEEFLDGEEASFFCICDGKTALSLGSAQDHKRVGDGDTGPNTGGMGAYAPAPVMTPEIVERTMRELIEPTMRGMAEIGAPFSGILFLGLMIGKDGPKLIEYNTRFGDPECQVLMMRLDSDLLALINAAVDGKLDQVSLDWKDQPALTVVMAAEGYPSNVKKGSVIRDLDKLEGIDGVKLFHAGTAEKDGNIVASGGRVLNITAIADTVAEAQARAYEAVKLIDWPEGFYRSDIGWRAVEREKQS</sequence>
<dbReference type="InterPro" id="IPR037123">
    <property type="entry name" value="PRibGlycinamide_synth_C_sf"/>
</dbReference>
<evidence type="ECO:0000256" key="9">
    <source>
        <dbReference type="ARBA" id="ARBA00038345"/>
    </source>
</evidence>
<proteinExistence type="inferred from homology"/>
<dbReference type="SUPFAM" id="SSF52440">
    <property type="entry name" value="PreATP-grasp domain"/>
    <property type="match status" value="1"/>
</dbReference>
<dbReference type="PANTHER" id="PTHR43472">
    <property type="entry name" value="PHOSPHORIBOSYLAMINE--GLYCINE LIGASE"/>
    <property type="match status" value="1"/>
</dbReference>
<dbReference type="RefSeq" id="WP_105541161.1">
    <property type="nucleotide sequence ID" value="NZ_JBBGZH010000001.1"/>
</dbReference>
<dbReference type="SMART" id="SM01209">
    <property type="entry name" value="GARS_A"/>
    <property type="match status" value="1"/>
</dbReference>
<dbReference type="PANTHER" id="PTHR43472:SF1">
    <property type="entry name" value="PHOSPHORIBOSYLAMINE--GLYCINE LIGASE, CHLOROPLASTIC"/>
    <property type="match status" value="1"/>
</dbReference>
<dbReference type="InterPro" id="IPR011054">
    <property type="entry name" value="Rudment_hybrid_motif"/>
</dbReference>
<evidence type="ECO:0000256" key="7">
    <source>
        <dbReference type="ARBA" id="ARBA00022755"/>
    </source>
</evidence>
<dbReference type="InterPro" id="IPR000115">
    <property type="entry name" value="PRibGlycinamide_synth"/>
</dbReference>
<dbReference type="Pfam" id="PF01071">
    <property type="entry name" value="GARS_A"/>
    <property type="match status" value="1"/>
</dbReference>
<dbReference type="Gene3D" id="3.90.600.10">
    <property type="entry name" value="Phosphoribosylglycinamide synthetase, C-terminal domain"/>
    <property type="match status" value="1"/>
</dbReference>
<dbReference type="PROSITE" id="PS00184">
    <property type="entry name" value="GARS"/>
    <property type="match status" value="1"/>
</dbReference>
<dbReference type="PROSITE" id="PS50975">
    <property type="entry name" value="ATP_GRASP"/>
    <property type="match status" value="1"/>
</dbReference>
<evidence type="ECO:0000256" key="2">
    <source>
        <dbReference type="ARBA" id="ARBA00001946"/>
    </source>
</evidence>
<dbReference type="InterPro" id="IPR020561">
    <property type="entry name" value="PRibGlycinamid_synth_ATP-grasp"/>
</dbReference>
<evidence type="ECO:0000313" key="15">
    <source>
        <dbReference type="EMBL" id="MEJ5018582.1"/>
    </source>
</evidence>
<keyword evidence="16" id="KW-1185">Reference proteome</keyword>
<organism evidence="15 16">
    <name type="scientific">Ochrobactrum vermis</name>
    <dbReference type="NCBI Taxonomy" id="1827297"/>
    <lineage>
        <taxon>Bacteria</taxon>
        <taxon>Pseudomonadati</taxon>
        <taxon>Pseudomonadota</taxon>
        <taxon>Alphaproteobacteria</taxon>
        <taxon>Hyphomicrobiales</taxon>
        <taxon>Brucellaceae</taxon>
        <taxon>Brucella/Ochrobactrum group</taxon>
        <taxon>Ochrobactrum</taxon>
    </lineage>
</organism>
<dbReference type="EMBL" id="JBBGZH010000001">
    <property type="protein sequence ID" value="MEJ5018582.1"/>
    <property type="molecule type" value="Genomic_DNA"/>
</dbReference>
<dbReference type="Pfam" id="PF02844">
    <property type="entry name" value="GARS_N"/>
    <property type="match status" value="1"/>
</dbReference>
<evidence type="ECO:0000256" key="10">
    <source>
        <dbReference type="ARBA" id="ARBA00042242"/>
    </source>
</evidence>
<accession>A0ABU8P8L1</accession>
<evidence type="ECO:0000259" key="14">
    <source>
        <dbReference type="PROSITE" id="PS50975"/>
    </source>
</evidence>